<dbReference type="RefSeq" id="WP_205258022.1">
    <property type="nucleotide sequence ID" value="NZ_BAAAPV010000002.1"/>
</dbReference>
<dbReference type="Gene3D" id="3.10.450.50">
    <property type="match status" value="1"/>
</dbReference>
<accession>A0A938YR32</accession>
<evidence type="ECO:0000313" key="2">
    <source>
        <dbReference type="Proteomes" id="UP000663801"/>
    </source>
</evidence>
<evidence type="ECO:0000313" key="1">
    <source>
        <dbReference type="EMBL" id="MBM9477897.1"/>
    </source>
</evidence>
<dbReference type="AlphaFoldDB" id="A0A938YR32"/>
<keyword evidence="2" id="KW-1185">Reference proteome</keyword>
<dbReference type="SUPFAM" id="SSF54427">
    <property type="entry name" value="NTF2-like"/>
    <property type="match status" value="1"/>
</dbReference>
<sequence>MSAGSTIFEPAELAGDPDVQRCLAALRAMYDHPGPDAVDALRPVLDASFTFTPAGTSDSALQQTYVGAEGFTAFLERQAALTDDSWWPEVQTVRVGPEVITVAVIARPRRRDGLRAEFGIVHRWTRRADTLVSFVSHTEQQQEYDRFHAHDADHYGGTGSRS</sequence>
<name>A0A938YR32_9ACTN</name>
<dbReference type="EMBL" id="JAERWL010000014">
    <property type="protein sequence ID" value="MBM9477897.1"/>
    <property type="molecule type" value="Genomic_DNA"/>
</dbReference>
<dbReference type="InterPro" id="IPR032710">
    <property type="entry name" value="NTF2-like_dom_sf"/>
</dbReference>
<organism evidence="1 2">
    <name type="scientific">Nakamurella flavida</name>
    <dbReference type="NCBI Taxonomy" id="363630"/>
    <lineage>
        <taxon>Bacteria</taxon>
        <taxon>Bacillati</taxon>
        <taxon>Actinomycetota</taxon>
        <taxon>Actinomycetes</taxon>
        <taxon>Nakamurellales</taxon>
        <taxon>Nakamurellaceae</taxon>
        <taxon>Nakamurella</taxon>
    </lineage>
</organism>
<gene>
    <name evidence="1" type="ORF">JL107_15725</name>
</gene>
<reference evidence="1" key="1">
    <citation type="submission" date="2021-01" db="EMBL/GenBank/DDBJ databases">
        <title>KCTC 19127 draft genome.</title>
        <authorList>
            <person name="An D."/>
        </authorList>
    </citation>
    <scope>NUCLEOTIDE SEQUENCE</scope>
    <source>
        <strain evidence="1">KCTC 19127</strain>
    </source>
</reference>
<dbReference type="Proteomes" id="UP000663801">
    <property type="component" value="Unassembled WGS sequence"/>
</dbReference>
<comment type="caution">
    <text evidence="1">The sequence shown here is derived from an EMBL/GenBank/DDBJ whole genome shotgun (WGS) entry which is preliminary data.</text>
</comment>
<protein>
    <submittedName>
        <fullName evidence="1">Uncharacterized protein</fullName>
    </submittedName>
</protein>
<proteinExistence type="predicted"/>